<dbReference type="SUPFAM" id="SSF50814">
    <property type="entry name" value="Lipocalins"/>
    <property type="match status" value="1"/>
</dbReference>
<dbReference type="OrthoDB" id="10258187at2759"/>
<dbReference type="STRING" id="2880.D7FSQ0"/>
<feature type="region of interest" description="Disordered" evidence="1">
    <location>
        <begin position="355"/>
        <end position="396"/>
    </location>
</feature>
<gene>
    <name evidence="3" type="primary">VDL1</name>
    <name evidence="3" type="ORF">Esi_0238_0012</name>
</gene>
<dbReference type="InParanoid" id="D7FSQ0"/>
<dbReference type="InterPro" id="IPR012674">
    <property type="entry name" value="Calycin"/>
</dbReference>
<dbReference type="Gene3D" id="2.40.128.20">
    <property type="match status" value="1"/>
</dbReference>
<dbReference type="InterPro" id="IPR044682">
    <property type="entry name" value="VDE"/>
</dbReference>
<proteinExistence type="predicted"/>
<reference evidence="3 4" key="1">
    <citation type="journal article" date="2010" name="Nature">
        <title>The Ectocarpus genome and the independent evolution of multicellularity in brown algae.</title>
        <authorList>
            <person name="Cock J.M."/>
            <person name="Sterck L."/>
            <person name="Rouze P."/>
            <person name="Scornet D."/>
            <person name="Allen A.E."/>
            <person name="Amoutzias G."/>
            <person name="Anthouard V."/>
            <person name="Artiguenave F."/>
            <person name="Aury J.M."/>
            <person name="Badger J.H."/>
            <person name="Beszteri B."/>
            <person name="Billiau K."/>
            <person name="Bonnet E."/>
            <person name="Bothwell J.H."/>
            <person name="Bowler C."/>
            <person name="Boyen C."/>
            <person name="Brownlee C."/>
            <person name="Carrano C.J."/>
            <person name="Charrier B."/>
            <person name="Cho G.Y."/>
            <person name="Coelho S.M."/>
            <person name="Collen J."/>
            <person name="Corre E."/>
            <person name="Da Silva C."/>
            <person name="Delage L."/>
            <person name="Delaroque N."/>
            <person name="Dittami S.M."/>
            <person name="Doulbeau S."/>
            <person name="Elias M."/>
            <person name="Farnham G."/>
            <person name="Gachon C.M."/>
            <person name="Gschloessl B."/>
            <person name="Heesch S."/>
            <person name="Jabbari K."/>
            <person name="Jubin C."/>
            <person name="Kawai H."/>
            <person name="Kimura K."/>
            <person name="Kloareg B."/>
            <person name="Kupper F.C."/>
            <person name="Lang D."/>
            <person name="Le Bail A."/>
            <person name="Leblanc C."/>
            <person name="Lerouge P."/>
            <person name="Lohr M."/>
            <person name="Lopez P.J."/>
            <person name="Martens C."/>
            <person name="Maumus F."/>
            <person name="Michel G."/>
            <person name="Miranda-Saavedra D."/>
            <person name="Morales J."/>
            <person name="Moreau H."/>
            <person name="Motomura T."/>
            <person name="Nagasato C."/>
            <person name="Napoli C.A."/>
            <person name="Nelson D.R."/>
            <person name="Nyvall-Collen P."/>
            <person name="Peters A.F."/>
            <person name="Pommier C."/>
            <person name="Potin P."/>
            <person name="Poulain J."/>
            <person name="Quesneville H."/>
            <person name="Read B."/>
            <person name="Rensing S.A."/>
            <person name="Ritter A."/>
            <person name="Rousvoal S."/>
            <person name="Samanta M."/>
            <person name="Samson G."/>
            <person name="Schroeder D.C."/>
            <person name="Segurens B."/>
            <person name="Strittmatter M."/>
            <person name="Tonon T."/>
            <person name="Tregear J.W."/>
            <person name="Valentin K."/>
            <person name="von Dassow P."/>
            <person name="Yamagishi T."/>
            <person name="Van de Peer Y."/>
            <person name="Wincker P."/>
        </authorList>
    </citation>
    <scope>NUCLEOTIDE SEQUENCE [LARGE SCALE GENOMIC DNA]</scope>
    <source>
        <strain evidence="4">Ec32 / CCAP1310/4</strain>
    </source>
</reference>
<evidence type="ECO:0000259" key="2">
    <source>
        <dbReference type="Pfam" id="PF07137"/>
    </source>
</evidence>
<organism evidence="3 4">
    <name type="scientific">Ectocarpus siliculosus</name>
    <name type="common">Brown alga</name>
    <name type="synonym">Conferva siliculosa</name>
    <dbReference type="NCBI Taxonomy" id="2880"/>
    <lineage>
        <taxon>Eukaryota</taxon>
        <taxon>Sar</taxon>
        <taxon>Stramenopiles</taxon>
        <taxon>Ochrophyta</taxon>
        <taxon>PX clade</taxon>
        <taxon>Phaeophyceae</taxon>
        <taxon>Ectocarpales</taxon>
        <taxon>Ectocarpaceae</taxon>
        <taxon>Ectocarpus</taxon>
    </lineage>
</organism>
<feature type="domain" description="VDE lipocalin" evidence="2">
    <location>
        <begin position="48"/>
        <end position="306"/>
    </location>
</feature>
<dbReference type="GO" id="GO:0010028">
    <property type="term" value="P:xanthophyll cycle"/>
    <property type="evidence" value="ECO:0007669"/>
    <property type="project" value="InterPro"/>
</dbReference>
<evidence type="ECO:0000313" key="4">
    <source>
        <dbReference type="Proteomes" id="UP000002630"/>
    </source>
</evidence>
<dbReference type="OMA" id="TLVGKWY"/>
<dbReference type="PANTHER" id="PTHR33970">
    <property type="entry name" value="VIOLAXANTHIN DE-EPOXIDASE, CHLOROPLASTIC-RELATED"/>
    <property type="match status" value="1"/>
</dbReference>
<dbReference type="EMBL" id="FN648418">
    <property type="protein sequence ID" value="CBJ31191.1"/>
    <property type="molecule type" value="Genomic_DNA"/>
</dbReference>
<name>D7FSQ0_ECTSI</name>
<evidence type="ECO:0000256" key="1">
    <source>
        <dbReference type="SAM" id="MobiDB-lite"/>
    </source>
</evidence>
<keyword evidence="4" id="KW-1185">Reference proteome</keyword>
<dbReference type="AlphaFoldDB" id="D7FSQ0"/>
<dbReference type="eggNOG" id="ENOG502RY6Z">
    <property type="taxonomic scope" value="Eukaryota"/>
</dbReference>
<dbReference type="InterPro" id="IPR010788">
    <property type="entry name" value="VDE_dom"/>
</dbReference>
<sequence>MAGGDVGAAFGDVGVVEPTSSVTVQDLQRYDGFEDYAAQGQQMENSDVGCFANECKRETASCFTDGSCLKGVTCLGRCKGEQECATRCFAQYGSNKLDSWLTCTLEDHSCVKIPKDMDFSAIDKDPPHIVKGFEAKQLQGTWYKIMGVNKKYDCFDCQKNTFNVAQAVDAPVPAGGDVTAATATPRQVADIKVNFRLAKPDSDDFWENTITETLQVDPADSPRTFHTDGKLFGLSFKENWYVTGHSTDPGEEFVFVQYRGHTLQGSYDGGFVYARKPYLPKSALAKVARVAREHGIDPGSMLAIDNTCSVRKSLPRAGDATNMNPLERLQYEASFVYDLMEWVHPGTIHKYAKTDQKSNNLASSPSSLSSSATMAKAGGGGMSSSLKAGPLAEDEG</sequence>
<evidence type="ECO:0000313" key="3">
    <source>
        <dbReference type="EMBL" id="CBJ31191.1"/>
    </source>
</evidence>
<feature type="compositionally biased region" description="Low complexity" evidence="1">
    <location>
        <begin position="358"/>
        <end position="376"/>
    </location>
</feature>
<accession>D7FSQ0</accession>
<protein>
    <recommendedName>
        <fullName evidence="2">VDE lipocalin domain-containing protein</fullName>
    </recommendedName>
</protein>
<dbReference type="PANTHER" id="PTHR33970:SF1">
    <property type="entry name" value="VIOLAXANTHIN DE-EPOXIDASE, CHLOROPLASTIC"/>
    <property type="match status" value="1"/>
</dbReference>
<dbReference type="Proteomes" id="UP000002630">
    <property type="component" value="Linkage Group LG09"/>
</dbReference>
<dbReference type="EMBL" id="FN649734">
    <property type="protein sequence ID" value="CBJ31191.1"/>
    <property type="molecule type" value="Genomic_DNA"/>
</dbReference>
<dbReference type="Pfam" id="PF07137">
    <property type="entry name" value="VDE"/>
    <property type="match status" value="1"/>
</dbReference>
<dbReference type="GO" id="GO:0046422">
    <property type="term" value="F:violaxanthin de-epoxidase activity"/>
    <property type="evidence" value="ECO:0007669"/>
    <property type="project" value="InterPro"/>
</dbReference>